<evidence type="ECO:0000313" key="1">
    <source>
        <dbReference type="EMBL" id="KAI3778924.1"/>
    </source>
</evidence>
<reference evidence="1 2" key="2">
    <citation type="journal article" date="2022" name="Mol. Ecol. Resour.">
        <title>The genomes of chicory, endive, great burdock and yacon provide insights into Asteraceae paleo-polyploidization history and plant inulin production.</title>
        <authorList>
            <person name="Fan W."/>
            <person name="Wang S."/>
            <person name="Wang H."/>
            <person name="Wang A."/>
            <person name="Jiang F."/>
            <person name="Liu H."/>
            <person name="Zhao H."/>
            <person name="Xu D."/>
            <person name="Zhang Y."/>
        </authorList>
    </citation>
    <scope>NUCLEOTIDE SEQUENCE [LARGE SCALE GENOMIC DNA]</scope>
    <source>
        <strain evidence="2">cv. Punajuju</strain>
        <tissue evidence="1">Leaves</tissue>
    </source>
</reference>
<proteinExistence type="predicted"/>
<sequence>MTTCSSPNKITFVMVDIIKTSSPKTISPSQPTSSTLSLTDIAKQTTTEIITAQTSNVTPPPPTPDHTPLDKKEVAHKDTETVEKADYGPKKRLSFEYKGDNRE</sequence>
<evidence type="ECO:0000313" key="2">
    <source>
        <dbReference type="Proteomes" id="UP001055811"/>
    </source>
</evidence>
<accession>A0ACB9G680</accession>
<protein>
    <submittedName>
        <fullName evidence="1">Uncharacterized protein</fullName>
    </submittedName>
</protein>
<gene>
    <name evidence="1" type="ORF">L2E82_08313</name>
</gene>
<name>A0ACB9G680_CICIN</name>
<organism evidence="1 2">
    <name type="scientific">Cichorium intybus</name>
    <name type="common">Chicory</name>
    <dbReference type="NCBI Taxonomy" id="13427"/>
    <lineage>
        <taxon>Eukaryota</taxon>
        <taxon>Viridiplantae</taxon>
        <taxon>Streptophyta</taxon>
        <taxon>Embryophyta</taxon>
        <taxon>Tracheophyta</taxon>
        <taxon>Spermatophyta</taxon>
        <taxon>Magnoliopsida</taxon>
        <taxon>eudicotyledons</taxon>
        <taxon>Gunneridae</taxon>
        <taxon>Pentapetalae</taxon>
        <taxon>asterids</taxon>
        <taxon>campanulids</taxon>
        <taxon>Asterales</taxon>
        <taxon>Asteraceae</taxon>
        <taxon>Cichorioideae</taxon>
        <taxon>Cichorieae</taxon>
        <taxon>Cichoriinae</taxon>
        <taxon>Cichorium</taxon>
    </lineage>
</organism>
<reference evidence="2" key="1">
    <citation type="journal article" date="2022" name="Mol. Ecol. Resour.">
        <title>The genomes of chicory, endive, great burdock and yacon provide insights into Asteraceae palaeo-polyploidization history and plant inulin production.</title>
        <authorList>
            <person name="Fan W."/>
            <person name="Wang S."/>
            <person name="Wang H."/>
            <person name="Wang A."/>
            <person name="Jiang F."/>
            <person name="Liu H."/>
            <person name="Zhao H."/>
            <person name="Xu D."/>
            <person name="Zhang Y."/>
        </authorList>
    </citation>
    <scope>NUCLEOTIDE SEQUENCE [LARGE SCALE GENOMIC DNA]</scope>
    <source>
        <strain evidence="2">cv. Punajuju</strain>
    </source>
</reference>
<comment type="caution">
    <text evidence="1">The sequence shown here is derived from an EMBL/GenBank/DDBJ whole genome shotgun (WGS) entry which is preliminary data.</text>
</comment>
<dbReference type="EMBL" id="CM042010">
    <property type="protein sequence ID" value="KAI3778924.1"/>
    <property type="molecule type" value="Genomic_DNA"/>
</dbReference>
<dbReference type="Proteomes" id="UP001055811">
    <property type="component" value="Linkage Group LG02"/>
</dbReference>
<keyword evidence="2" id="KW-1185">Reference proteome</keyword>